<name>A0A8J2M1U3_9HEXA</name>
<evidence type="ECO:0000256" key="1">
    <source>
        <dbReference type="SAM" id="MobiDB-lite"/>
    </source>
</evidence>
<protein>
    <submittedName>
        <fullName evidence="2">Uncharacterized protein</fullName>
    </submittedName>
</protein>
<keyword evidence="3" id="KW-1185">Reference proteome</keyword>
<comment type="caution">
    <text evidence="2">The sequence shown here is derived from an EMBL/GenBank/DDBJ whole genome shotgun (WGS) entry which is preliminary data.</text>
</comment>
<feature type="compositionally biased region" description="Basic residues" evidence="1">
    <location>
        <begin position="88"/>
        <end position="107"/>
    </location>
</feature>
<dbReference type="AlphaFoldDB" id="A0A8J2M1U3"/>
<organism evidence="2 3">
    <name type="scientific">Allacma fusca</name>
    <dbReference type="NCBI Taxonomy" id="39272"/>
    <lineage>
        <taxon>Eukaryota</taxon>
        <taxon>Metazoa</taxon>
        <taxon>Ecdysozoa</taxon>
        <taxon>Arthropoda</taxon>
        <taxon>Hexapoda</taxon>
        <taxon>Collembola</taxon>
        <taxon>Symphypleona</taxon>
        <taxon>Sminthuridae</taxon>
        <taxon>Allacma</taxon>
    </lineage>
</organism>
<evidence type="ECO:0000313" key="2">
    <source>
        <dbReference type="EMBL" id="CAG7831875.1"/>
    </source>
</evidence>
<feature type="non-terminal residue" evidence="2">
    <location>
        <position position="1"/>
    </location>
</feature>
<feature type="compositionally biased region" description="Polar residues" evidence="1">
    <location>
        <begin position="27"/>
        <end position="46"/>
    </location>
</feature>
<feature type="compositionally biased region" description="Basic residues" evidence="1">
    <location>
        <begin position="58"/>
        <end position="76"/>
    </location>
</feature>
<feature type="region of interest" description="Disordered" evidence="1">
    <location>
        <begin position="1"/>
        <end position="107"/>
    </location>
</feature>
<reference evidence="2" key="1">
    <citation type="submission" date="2021-06" db="EMBL/GenBank/DDBJ databases">
        <authorList>
            <person name="Hodson N. C."/>
            <person name="Mongue J. A."/>
            <person name="Jaron S. K."/>
        </authorList>
    </citation>
    <scope>NUCLEOTIDE SEQUENCE</scope>
</reference>
<proteinExistence type="predicted"/>
<dbReference type="EMBL" id="CAJVCH010562424">
    <property type="protein sequence ID" value="CAG7831875.1"/>
    <property type="molecule type" value="Genomic_DNA"/>
</dbReference>
<accession>A0A8J2M1U3</accession>
<gene>
    <name evidence="2" type="ORF">AFUS01_LOCUS41599</name>
</gene>
<sequence length="107" mass="12136">KYTGGLQELALQQEHTNSHHSPAHSVAGSSPNSLGDRNTSARSSIAQWKPIEESSRAQNRKRKSHPRKRKLQRQLRKPVIAKSAKNLSRGKIKRARSKTIKNYRTKC</sequence>
<dbReference type="Proteomes" id="UP000708208">
    <property type="component" value="Unassembled WGS sequence"/>
</dbReference>
<evidence type="ECO:0000313" key="3">
    <source>
        <dbReference type="Proteomes" id="UP000708208"/>
    </source>
</evidence>